<dbReference type="PROSITE" id="PS50213">
    <property type="entry name" value="FAS1"/>
    <property type="match status" value="1"/>
</dbReference>
<reference evidence="3 4" key="1">
    <citation type="submission" date="2018-06" db="EMBL/GenBank/DDBJ databases">
        <title>Comparative genomics of Brasilonema spp. strains.</title>
        <authorList>
            <person name="Alvarenga D.O."/>
            <person name="Fiore M.F."/>
            <person name="Varani A.M."/>
        </authorList>
    </citation>
    <scope>NUCLEOTIDE SEQUENCE [LARGE SCALE GENOMIC DNA]</scope>
    <source>
        <strain evidence="3 4">CENA114</strain>
    </source>
</reference>
<gene>
    <name evidence="3" type="ORF">DP114_23050</name>
</gene>
<keyword evidence="1" id="KW-0732">Signal</keyword>
<keyword evidence="4" id="KW-1185">Reference proteome</keyword>
<dbReference type="Proteomes" id="UP000503129">
    <property type="component" value="Chromosome"/>
</dbReference>
<dbReference type="InterPro" id="IPR050904">
    <property type="entry name" value="Adhesion/Biosynth-related"/>
</dbReference>
<name>A0A856MLG0_9CYAN</name>
<dbReference type="EMBL" id="CP030118">
    <property type="protein sequence ID" value="QDL10391.1"/>
    <property type="molecule type" value="Genomic_DNA"/>
</dbReference>
<dbReference type="PANTHER" id="PTHR10900:SF77">
    <property type="entry name" value="FI19380P1"/>
    <property type="match status" value="1"/>
</dbReference>
<accession>A0A856MLG0</accession>
<dbReference type="SUPFAM" id="SSF82153">
    <property type="entry name" value="FAS1 domain"/>
    <property type="match status" value="1"/>
</dbReference>
<dbReference type="GO" id="GO:0005615">
    <property type="term" value="C:extracellular space"/>
    <property type="evidence" value="ECO:0007669"/>
    <property type="project" value="TreeGrafter"/>
</dbReference>
<dbReference type="AlphaFoldDB" id="A0A856MLG0"/>
<dbReference type="FunFam" id="2.30.180.10:FF:000019">
    <property type="entry name" value="Cell surface lipoprotein"/>
    <property type="match status" value="1"/>
</dbReference>
<sequence length="191" mass="19438">MNIQQNQHFFGKTLGIAIATASLLISTPTFAQTPSAAPTKPATSGAPTTGTTGAGTIVDVASSNSSFKTLVKAVKEAGLVETLSGTGPFTVFAPTDAAFNKLPKATLQKLLKPENKATLTKILTYHVVSGALDSKSLKSGSVNSVEGSPLNVKVGNGVTVDKAKVTKADVKASNGVIHAIDTVLIPPGVKL</sequence>
<feature type="signal peptide" evidence="1">
    <location>
        <begin position="1"/>
        <end position="31"/>
    </location>
</feature>
<dbReference type="RefSeq" id="WP_169267434.1">
    <property type="nucleotide sequence ID" value="NZ_CAWOXK010000001.1"/>
</dbReference>
<evidence type="ECO:0000313" key="3">
    <source>
        <dbReference type="EMBL" id="QDL10391.1"/>
    </source>
</evidence>
<organism evidence="3 4">
    <name type="scientific">Brasilonema sennae CENA114</name>
    <dbReference type="NCBI Taxonomy" id="415709"/>
    <lineage>
        <taxon>Bacteria</taxon>
        <taxon>Bacillati</taxon>
        <taxon>Cyanobacteriota</taxon>
        <taxon>Cyanophyceae</taxon>
        <taxon>Nostocales</taxon>
        <taxon>Scytonemataceae</taxon>
        <taxon>Brasilonema</taxon>
        <taxon>Bromeliae group (in: Brasilonema)</taxon>
    </lineage>
</organism>
<dbReference type="InterPro" id="IPR036378">
    <property type="entry name" value="FAS1_dom_sf"/>
</dbReference>
<dbReference type="Gene3D" id="2.30.180.10">
    <property type="entry name" value="FAS1 domain"/>
    <property type="match status" value="1"/>
</dbReference>
<evidence type="ECO:0000313" key="4">
    <source>
        <dbReference type="Proteomes" id="UP000503129"/>
    </source>
</evidence>
<dbReference type="InterPro" id="IPR000782">
    <property type="entry name" value="FAS1_domain"/>
</dbReference>
<proteinExistence type="predicted"/>
<dbReference type="PANTHER" id="PTHR10900">
    <property type="entry name" value="PERIOSTIN-RELATED"/>
    <property type="match status" value="1"/>
</dbReference>
<protein>
    <submittedName>
        <fullName evidence="3">Fasciclin domain-containing protein</fullName>
    </submittedName>
</protein>
<dbReference type="KEGG" id="bsen:DP114_23050"/>
<dbReference type="Pfam" id="PF02469">
    <property type="entry name" value="Fasciclin"/>
    <property type="match status" value="1"/>
</dbReference>
<evidence type="ECO:0000256" key="1">
    <source>
        <dbReference type="SAM" id="SignalP"/>
    </source>
</evidence>
<feature type="chain" id="PRO_5032630400" evidence="1">
    <location>
        <begin position="32"/>
        <end position="191"/>
    </location>
</feature>
<feature type="domain" description="FAS1" evidence="2">
    <location>
        <begin position="54"/>
        <end position="184"/>
    </location>
</feature>
<evidence type="ECO:0000259" key="2">
    <source>
        <dbReference type="PROSITE" id="PS50213"/>
    </source>
</evidence>
<dbReference type="SMART" id="SM00554">
    <property type="entry name" value="FAS1"/>
    <property type="match status" value="1"/>
</dbReference>